<comment type="caution">
    <text evidence="6">The sequence shown here is derived from an EMBL/GenBank/DDBJ whole genome shotgun (WGS) entry which is preliminary data.</text>
</comment>
<dbReference type="NCBIfam" id="TIGR03506">
    <property type="entry name" value="FlgEFG_subfam"/>
    <property type="match status" value="1"/>
</dbReference>
<keyword evidence="6" id="KW-0969">Cilium</keyword>
<organism evidence="6 7">
    <name type="scientific">Selenomonas noxia F0398</name>
    <dbReference type="NCBI Taxonomy" id="702437"/>
    <lineage>
        <taxon>Bacteria</taxon>
        <taxon>Bacillati</taxon>
        <taxon>Bacillota</taxon>
        <taxon>Negativicutes</taxon>
        <taxon>Selenomonadales</taxon>
        <taxon>Selenomonadaceae</taxon>
        <taxon>Selenomonas</taxon>
    </lineage>
</organism>
<dbReference type="NCBIfam" id="TIGR02490">
    <property type="entry name" value="flgF"/>
    <property type="match status" value="1"/>
</dbReference>
<dbReference type="Pfam" id="PF06429">
    <property type="entry name" value="Flg_bbr_C"/>
    <property type="match status" value="1"/>
</dbReference>
<evidence type="ECO:0000259" key="3">
    <source>
        <dbReference type="Pfam" id="PF00460"/>
    </source>
</evidence>
<dbReference type="Pfam" id="PF22692">
    <property type="entry name" value="LlgE_F_G_D1"/>
    <property type="match status" value="1"/>
</dbReference>
<keyword evidence="7" id="KW-1185">Reference proteome</keyword>
<evidence type="ECO:0000259" key="5">
    <source>
        <dbReference type="Pfam" id="PF22692"/>
    </source>
</evidence>
<gene>
    <name evidence="6" type="ORF">HMPREF9432_00434</name>
</gene>
<reference evidence="6 7" key="1">
    <citation type="submission" date="2011-08" db="EMBL/GenBank/DDBJ databases">
        <title>The Genome Sequence of Selenomonas noxia F0398.</title>
        <authorList>
            <consortium name="The Broad Institute Genome Sequencing Platform"/>
            <person name="Earl A."/>
            <person name="Ward D."/>
            <person name="Feldgarden M."/>
            <person name="Gevers D."/>
            <person name="Izard J."/>
            <person name="Ganesan A."/>
            <person name="Blanton J.M."/>
            <person name="Baranova O.V."/>
            <person name="Tanner A.C."/>
            <person name="Dewhirst F.E."/>
            <person name="Young S.K."/>
            <person name="Zeng Q."/>
            <person name="Gargeya S."/>
            <person name="Fitzgerald M."/>
            <person name="Haas B."/>
            <person name="Abouelleil A."/>
            <person name="Alvarado L."/>
            <person name="Arachchi H.M."/>
            <person name="Berlin A."/>
            <person name="Brown A."/>
            <person name="Chapman S.B."/>
            <person name="Chen Z."/>
            <person name="Dunbar C."/>
            <person name="Freedman E."/>
            <person name="Gearin G."/>
            <person name="Gellesch M."/>
            <person name="Goldberg J."/>
            <person name="Griggs A."/>
            <person name="Gujja S."/>
            <person name="Heiman D."/>
            <person name="Howarth C."/>
            <person name="Larson L."/>
            <person name="Lui A."/>
            <person name="MacDonald P.J.P."/>
            <person name="Montmayeur A."/>
            <person name="Murphy C."/>
            <person name="Neiman D."/>
            <person name="Pearson M."/>
            <person name="Priest M."/>
            <person name="Roberts A."/>
            <person name="Saif S."/>
            <person name="Shea T."/>
            <person name="Shenoy N."/>
            <person name="Sisk P."/>
            <person name="Stolte C."/>
            <person name="Sykes S."/>
            <person name="Wortman J."/>
            <person name="Nusbaum C."/>
            <person name="Birren B."/>
        </authorList>
    </citation>
    <scope>NUCLEOTIDE SEQUENCE [LARGE SCALE GENOMIC DNA]</scope>
    <source>
        <strain evidence="6 7">F0398</strain>
    </source>
</reference>
<dbReference type="InterPro" id="IPR010930">
    <property type="entry name" value="Flg_bb/hook_C_dom"/>
</dbReference>
<evidence type="ECO:0000313" key="6">
    <source>
        <dbReference type="EMBL" id="EHG25933.1"/>
    </source>
</evidence>
<keyword evidence="6" id="KW-0282">Flagellum</keyword>
<dbReference type="InterPro" id="IPR053967">
    <property type="entry name" value="LlgE_F_G-like_D1"/>
</dbReference>
<dbReference type="SUPFAM" id="SSF117143">
    <property type="entry name" value="Flagellar hook protein flgE"/>
    <property type="match status" value="1"/>
</dbReference>
<evidence type="ECO:0000256" key="2">
    <source>
        <dbReference type="RuleBase" id="RU362116"/>
    </source>
</evidence>
<dbReference type="Pfam" id="PF00460">
    <property type="entry name" value="Flg_bb_rod"/>
    <property type="match status" value="1"/>
</dbReference>
<dbReference type="InterPro" id="IPR012836">
    <property type="entry name" value="FlgF"/>
</dbReference>
<dbReference type="EMBL" id="ADGH01000003">
    <property type="protein sequence ID" value="EHG25933.1"/>
    <property type="molecule type" value="Genomic_DNA"/>
</dbReference>
<proteinExistence type="inferred from homology"/>
<dbReference type="InterPro" id="IPR037925">
    <property type="entry name" value="FlgE/F/G-like"/>
</dbReference>
<keyword evidence="6" id="KW-0966">Cell projection</keyword>
<sequence>MWRGLYIAASGMITETKHTDMIANNLANAATTGYKRDDMAIREFEPMLLRRINDYSADADVTSFKGFRVDGLGAPRVGRLGLGSAVDEIATDHIQGALQTTGNTYDFGISGKGYFVVNTPQGPRYTRDGSFYRSADGQLQNVRGQAVLSAQGRPITIPEDAVHVTVSSDGRIYSDGAEIAQLGFVQFDAPNAVIKQGDNLYRPQEGARPQPATGVIEQGMLEMSNTSVVTEMVELINNYRVYEAGSKAVQTQDSLLDKAVNDVGRTS</sequence>
<dbReference type="PANTHER" id="PTHR30435:SF19">
    <property type="entry name" value="FLAGELLAR BASAL-BODY ROD PROTEIN FLGG"/>
    <property type="match status" value="1"/>
</dbReference>
<comment type="similarity">
    <text evidence="1 2">Belongs to the flagella basal body rod proteins family.</text>
</comment>
<dbReference type="RefSeq" id="WP_006695904.1">
    <property type="nucleotide sequence ID" value="NZ_JH376857.1"/>
</dbReference>
<dbReference type="InterPro" id="IPR020013">
    <property type="entry name" value="Flagellar_FlgE/F/G"/>
</dbReference>
<dbReference type="InterPro" id="IPR001444">
    <property type="entry name" value="Flag_bb_rod_N"/>
</dbReference>
<dbReference type="PROSITE" id="PS00588">
    <property type="entry name" value="FLAGELLA_BB_ROD"/>
    <property type="match status" value="1"/>
</dbReference>
<feature type="domain" description="Flagellar hook protein FlgE/F/G-like D1" evidence="5">
    <location>
        <begin position="109"/>
        <end position="173"/>
    </location>
</feature>
<protein>
    <submittedName>
        <fullName evidence="6">Flagellar basal-body rod protein FlgF</fullName>
    </submittedName>
</protein>
<comment type="subcellular location">
    <subcellularLocation>
        <location evidence="2">Bacterial flagellum basal body</location>
    </subcellularLocation>
</comment>
<evidence type="ECO:0000256" key="1">
    <source>
        <dbReference type="ARBA" id="ARBA00009677"/>
    </source>
</evidence>
<name>A0ABN0DSG7_9FIRM</name>
<feature type="domain" description="Flagellar basal body rod protein N-terminal" evidence="3">
    <location>
        <begin position="5"/>
        <end position="35"/>
    </location>
</feature>
<feature type="domain" description="Flagellar basal-body/hook protein C-terminal" evidence="4">
    <location>
        <begin position="218"/>
        <end position="261"/>
    </location>
</feature>
<dbReference type="Proteomes" id="UP000003175">
    <property type="component" value="Unassembled WGS sequence"/>
</dbReference>
<keyword evidence="2" id="KW-0975">Bacterial flagellum</keyword>
<evidence type="ECO:0000259" key="4">
    <source>
        <dbReference type="Pfam" id="PF06429"/>
    </source>
</evidence>
<dbReference type="InterPro" id="IPR019776">
    <property type="entry name" value="Flagellar_basal_body_rod_CS"/>
</dbReference>
<evidence type="ECO:0000313" key="7">
    <source>
        <dbReference type="Proteomes" id="UP000003175"/>
    </source>
</evidence>
<accession>A0ABN0DSG7</accession>
<dbReference type="PANTHER" id="PTHR30435">
    <property type="entry name" value="FLAGELLAR PROTEIN"/>
    <property type="match status" value="1"/>
</dbReference>